<keyword evidence="4 10" id="KW-0597">Phosphoprotein</keyword>
<comment type="function">
    <text evidence="9">May play the central regulatory role in sporulation. It may be an element of the effector pathway responsible for the activation of sporulation genes in response to nutritional stress. Spo0A may act in concert with spo0H (a sigma factor) to control the expression of some genes that are critical to the sporulation process.</text>
</comment>
<dbReference type="SUPFAM" id="SSF46689">
    <property type="entry name" value="Homeodomain-like"/>
    <property type="match status" value="2"/>
</dbReference>
<evidence type="ECO:0000256" key="4">
    <source>
        <dbReference type="ARBA" id="ARBA00022553"/>
    </source>
</evidence>
<evidence type="ECO:0000313" key="14">
    <source>
        <dbReference type="Proteomes" id="UP000014155"/>
    </source>
</evidence>
<dbReference type="eggNOG" id="COG4753">
    <property type="taxonomic scope" value="Bacteria"/>
</dbReference>
<dbReference type="EMBL" id="AORV01000072">
    <property type="protein sequence ID" value="EMS69090.1"/>
    <property type="molecule type" value="Genomic_DNA"/>
</dbReference>
<keyword evidence="5" id="KW-0902">Two-component regulatory system</keyword>
<dbReference type="Pfam" id="PF00072">
    <property type="entry name" value="Response_reg"/>
    <property type="match status" value="1"/>
</dbReference>
<evidence type="ECO:0000256" key="10">
    <source>
        <dbReference type="PROSITE-ProRule" id="PRU00169"/>
    </source>
</evidence>
<dbReference type="Pfam" id="PF12833">
    <property type="entry name" value="HTH_18"/>
    <property type="match status" value="1"/>
</dbReference>
<gene>
    <name evidence="13" type="ORF">CTER_5223</name>
</gene>
<dbReference type="GO" id="GO:0003700">
    <property type="term" value="F:DNA-binding transcription factor activity"/>
    <property type="evidence" value="ECO:0007669"/>
    <property type="project" value="InterPro"/>
</dbReference>
<accession>S0FEZ6</accession>
<evidence type="ECO:0000256" key="7">
    <source>
        <dbReference type="ARBA" id="ARBA00023125"/>
    </source>
</evidence>
<dbReference type="RefSeq" id="WP_004630777.1">
    <property type="nucleotide sequence ID" value="NZ_AORV01000072.1"/>
</dbReference>
<dbReference type="PROSITE" id="PS50110">
    <property type="entry name" value="RESPONSE_REGULATORY"/>
    <property type="match status" value="1"/>
</dbReference>
<comment type="subcellular location">
    <subcellularLocation>
        <location evidence="1">Cytoplasm</location>
    </subcellularLocation>
</comment>
<dbReference type="SMART" id="SM00448">
    <property type="entry name" value="REC"/>
    <property type="match status" value="1"/>
</dbReference>
<dbReference type="SMART" id="SM00342">
    <property type="entry name" value="HTH_ARAC"/>
    <property type="match status" value="1"/>
</dbReference>
<dbReference type="GO" id="GO:0043565">
    <property type="term" value="F:sequence-specific DNA binding"/>
    <property type="evidence" value="ECO:0007669"/>
    <property type="project" value="InterPro"/>
</dbReference>
<dbReference type="PANTHER" id="PTHR42713:SF3">
    <property type="entry name" value="TRANSCRIPTIONAL REGULATORY PROTEIN HPTR"/>
    <property type="match status" value="1"/>
</dbReference>
<dbReference type="SUPFAM" id="SSF52172">
    <property type="entry name" value="CheY-like"/>
    <property type="match status" value="1"/>
</dbReference>
<evidence type="ECO:0000256" key="3">
    <source>
        <dbReference type="ARBA" id="ARBA00022490"/>
    </source>
</evidence>
<dbReference type="InterPro" id="IPR001789">
    <property type="entry name" value="Sig_transdc_resp-reg_receiver"/>
</dbReference>
<dbReference type="InterPro" id="IPR018060">
    <property type="entry name" value="HTH_AraC"/>
</dbReference>
<evidence type="ECO:0000313" key="13">
    <source>
        <dbReference type="EMBL" id="EMS69090.1"/>
    </source>
</evidence>
<reference evidence="13 14" key="1">
    <citation type="journal article" date="2013" name="Genome Announc.">
        <title>Draft Genome Sequence of the Cellulolytic, Mesophilic, Anaerobic Bacterium Clostridium termitidis Strain CT1112 (DSM 5398).</title>
        <authorList>
            <person name="Lal S."/>
            <person name="Ramachandran U."/>
            <person name="Zhang X."/>
            <person name="Munir R."/>
            <person name="Sparling R."/>
            <person name="Levin D.B."/>
        </authorList>
    </citation>
    <scope>NUCLEOTIDE SEQUENCE [LARGE SCALE GENOMIC DNA]</scope>
    <source>
        <strain evidence="13 14">CT1112</strain>
    </source>
</reference>
<dbReference type="GO" id="GO:0000160">
    <property type="term" value="P:phosphorelay signal transduction system"/>
    <property type="evidence" value="ECO:0007669"/>
    <property type="project" value="UniProtKB-KW"/>
</dbReference>
<keyword evidence="7" id="KW-0238">DNA-binding</keyword>
<name>S0FEZ6_RUMCE</name>
<dbReference type="PATRIC" id="fig|1195236.3.peg.5358"/>
<dbReference type="Gene3D" id="3.40.50.2300">
    <property type="match status" value="1"/>
</dbReference>
<dbReference type="STRING" id="1195236.CTER_5223"/>
<dbReference type="PROSITE" id="PS01124">
    <property type="entry name" value="HTH_ARAC_FAMILY_2"/>
    <property type="match status" value="1"/>
</dbReference>
<dbReference type="InterPro" id="IPR009057">
    <property type="entry name" value="Homeodomain-like_sf"/>
</dbReference>
<evidence type="ECO:0000256" key="9">
    <source>
        <dbReference type="ARBA" id="ARBA00024867"/>
    </source>
</evidence>
<comment type="caution">
    <text evidence="13">The sequence shown here is derived from an EMBL/GenBank/DDBJ whole genome shotgun (WGS) entry which is preliminary data.</text>
</comment>
<dbReference type="CDD" id="cd17536">
    <property type="entry name" value="REC_YesN-like"/>
    <property type="match status" value="1"/>
</dbReference>
<feature type="domain" description="HTH araC/xylS-type" evidence="11">
    <location>
        <begin position="409"/>
        <end position="507"/>
    </location>
</feature>
<evidence type="ECO:0000259" key="11">
    <source>
        <dbReference type="PROSITE" id="PS01124"/>
    </source>
</evidence>
<dbReference type="PANTHER" id="PTHR42713">
    <property type="entry name" value="HISTIDINE KINASE-RELATED"/>
    <property type="match status" value="1"/>
</dbReference>
<sequence>MIKVLLVDDEFLVCSFLKNIIIWEDYGYSIVGQASNGAQALEKISQLNPELIFLDVSMPELDGIELIHIIHNRYPAIKVIMLSSYSDYNYVRETMKMGAVDYLLKHQLNSNDLIQLLTGLGFETNENVNTAVMDSQELSGYNFNVLRDSRTRSFFEKGRPEVPEPLKYLRNPMMTVAKIKIYIADITNNGSLEQQERFIQGVLSTCIQICNQEYQTKVIYQGELKLIFLFSALAGENVQEQELRVQRCMNIVHDAILKYHNIYLHWKQGRRCQAPEQLPQEYSYVLELFEKDINTEKFVQSFQLSIEQERQIILSVLSKNKPGIHEVLTEIFMPMTMTKVHSTGLALLAGDILTLAVKLYKENHVHFCERSNYEILNSDIEKTLLYFDELFITLINHIDNSANYSKTITTIIDYVDKHYKGDISLNDIGRHCSMNPSYLSTIFKKETGVSFVQYINRIRVYNAGKRMLMEGITPTQVFEHAGFNNYNNFFTIFKSITGMTPTQFIKQATVDWIAEFNPLKK</sequence>
<feature type="modified residue" description="4-aspartylphosphate" evidence="10">
    <location>
        <position position="55"/>
    </location>
</feature>
<protein>
    <recommendedName>
        <fullName evidence="2">Stage 0 sporulation protein A homolog</fullName>
    </recommendedName>
</protein>
<evidence type="ECO:0000256" key="8">
    <source>
        <dbReference type="ARBA" id="ARBA00023163"/>
    </source>
</evidence>
<keyword evidence="3" id="KW-0963">Cytoplasm</keyword>
<keyword evidence="6" id="KW-0805">Transcription regulation</keyword>
<evidence type="ECO:0000256" key="2">
    <source>
        <dbReference type="ARBA" id="ARBA00018672"/>
    </source>
</evidence>
<proteinExistence type="predicted"/>
<dbReference type="eggNOG" id="COG2207">
    <property type="taxonomic scope" value="Bacteria"/>
</dbReference>
<evidence type="ECO:0000256" key="6">
    <source>
        <dbReference type="ARBA" id="ARBA00023015"/>
    </source>
</evidence>
<keyword evidence="14" id="KW-1185">Reference proteome</keyword>
<dbReference type="Gene3D" id="1.10.10.60">
    <property type="entry name" value="Homeodomain-like"/>
    <property type="match status" value="2"/>
</dbReference>
<organism evidence="13 14">
    <name type="scientific">Ruminiclostridium cellobioparum subsp. termitidis CT1112</name>
    <dbReference type="NCBI Taxonomy" id="1195236"/>
    <lineage>
        <taxon>Bacteria</taxon>
        <taxon>Bacillati</taxon>
        <taxon>Bacillota</taxon>
        <taxon>Clostridia</taxon>
        <taxon>Eubacteriales</taxon>
        <taxon>Oscillospiraceae</taxon>
        <taxon>Ruminiclostridium</taxon>
    </lineage>
</organism>
<keyword evidence="8" id="KW-0804">Transcription</keyword>
<evidence type="ECO:0000256" key="5">
    <source>
        <dbReference type="ARBA" id="ARBA00023012"/>
    </source>
</evidence>
<dbReference type="InterPro" id="IPR011006">
    <property type="entry name" value="CheY-like_superfamily"/>
</dbReference>
<dbReference type="AlphaFoldDB" id="S0FEZ6"/>
<dbReference type="Proteomes" id="UP000014155">
    <property type="component" value="Unassembled WGS sequence"/>
</dbReference>
<dbReference type="GO" id="GO:0005737">
    <property type="term" value="C:cytoplasm"/>
    <property type="evidence" value="ECO:0007669"/>
    <property type="project" value="UniProtKB-SubCell"/>
</dbReference>
<feature type="domain" description="Response regulatory" evidence="12">
    <location>
        <begin position="3"/>
        <end position="120"/>
    </location>
</feature>
<evidence type="ECO:0000259" key="12">
    <source>
        <dbReference type="PROSITE" id="PS50110"/>
    </source>
</evidence>
<dbReference type="InterPro" id="IPR051552">
    <property type="entry name" value="HptR"/>
</dbReference>
<evidence type="ECO:0000256" key="1">
    <source>
        <dbReference type="ARBA" id="ARBA00004496"/>
    </source>
</evidence>